<gene>
    <name evidence="2" type="ORF">LMG23992_04456</name>
</gene>
<dbReference type="InterPro" id="IPR019637">
    <property type="entry name" value="DUF2501"/>
</dbReference>
<sequence length="162" mass="15841">MKACKTTFGRPRRLAVMALASAVLMGLAPASRAQLGDVLKNPMGGAGGAAESATGGLGGVGGGLSLQSLSSGSTGNVAGLLDFCIKNNYLGAGGGAASVKDKLMDKLGGPSKASTDSGYTSGAKGILQDGHGKTLDLSGSGLKAKATEQVCEKILSQGKSLL</sequence>
<dbReference type="RefSeq" id="WP_290369614.1">
    <property type="nucleotide sequence ID" value="NZ_CAJZAI010000014.1"/>
</dbReference>
<reference evidence="2 3" key="1">
    <citation type="submission" date="2021-08" db="EMBL/GenBank/DDBJ databases">
        <authorList>
            <person name="Peeters C."/>
        </authorList>
    </citation>
    <scope>NUCLEOTIDE SEQUENCE [LARGE SCALE GENOMIC DNA]</scope>
    <source>
        <strain evidence="2 3">LMG 23992</strain>
    </source>
</reference>
<evidence type="ECO:0000313" key="2">
    <source>
        <dbReference type="EMBL" id="CAG9181243.1"/>
    </source>
</evidence>
<name>A0ABN7Z5K5_9BURK</name>
<accession>A0ABN7Z5K5</accession>
<evidence type="ECO:0000313" key="3">
    <source>
        <dbReference type="Proteomes" id="UP000727654"/>
    </source>
</evidence>
<organism evidence="2 3">
    <name type="scientific">Cupriavidus laharis</name>
    <dbReference type="NCBI Taxonomy" id="151654"/>
    <lineage>
        <taxon>Bacteria</taxon>
        <taxon>Pseudomonadati</taxon>
        <taxon>Pseudomonadota</taxon>
        <taxon>Betaproteobacteria</taxon>
        <taxon>Burkholderiales</taxon>
        <taxon>Burkholderiaceae</taxon>
        <taxon>Cupriavidus</taxon>
    </lineage>
</organism>
<feature type="signal peptide" evidence="1">
    <location>
        <begin position="1"/>
        <end position="33"/>
    </location>
</feature>
<comment type="caution">
    <text evidence="2">The sequence shown here is derived from an EMBL/GenBank/DDBJ whole genome shotgun (WGS) entry which is preliminary data.</text>
</comment>
<feature type="chain" id="PRO_5047123684" description="DUF2501 domain-containing protein" evidence="1">
    <location>
        <begin position="34"/>
        <end position="162"/>
    </location>
</feature>
<keyword evidence="3" id="KW-1185">Reference proteome</keyword>
<dbReference type="Pfam" id="PF10696">
    <property type="entry name" value="DUF2501"/>
    <property type="match status" value="1"/>
</dbReference>
<dbReference type="Proteomes" id="UP000727654">
    <property type="component" value="Unassembled WGS sequence"/>
</dbReference>
<dbReference type="NCBIfam" id="NF008665">
    <property type="entry name" value="PRK11667.1-3"/>
    <property type="match status" value="1"/>
</dbReference>
<evidence type="ECO:0008006" key="4">
    <source>
        <dbReference type="Google" id="ProtNLM"/>
    </source>
</evidence>
<evidence type="ECO:0000256" key="1">
    <source>
        <dbReference type="SAM" id="SignalP"/>
    </source>
</evidence>
<dbReference type="EMBL" id="CAJZAI010000014">
    <property type="protein sequence ID" value="CAG9181243.1"/>
    <property type="molecule type" value="Genomic_DNA"/>
</dbReference>
<keyword evidence="1" id="KW-0732">Signal</keyword>
<protein>
    <recommendedName>
        <fullName evidence="4">DUF2501 domain-containing protein</fullName>
    </recommendedName>
</protein>
<proteinExistence type="predicted"/>